<evidence type="ECO:0000256" key="1">
    <source>
        <dbReference type="SAM" id="MobiDB-lite"/>
    </source>
</evidence>
<dbReference type="EMBL" id="QKRW01000002">
    <property type="protein sequence ID" value="RAL68032.1"/>
    <property type="molecule type" value="Genomic_DNA"/>
</dbReference>
<feature type="domain" description="Glycosyltransferase 61 catalytic" evidence="2">
    <location>
        <begin position="37"/>
        <end position="174"/>
    </location>
</feature>
<dbReference type="Pfam" id="PF04577">
    <property type="entry name" value="Glyco_transf_61"/>
    <property type="match status" value="1"/>
</dbReference>
<dbReference type="GO" id="GO:0016757">
    <property type="term" value="F:glycosyltransferase activity"/>
    <property type="evidence" value="ECO:0007669"/>
    <property type="project" value="InterPro"/>
</dbReference>
<sequence length="253" mass="28588">MRVVGQAHPSKGTHIATGRKSSPAVGDLWSSLGYAPDKRIHNDTNFVASKLIWSCRAPLAHPWLTRRSLSLLHPNSLSGLPVADRKIVMYMTRSNGITLNGGRRVVNEDLLLLELQRLLDRRGEGEVLQIFNHDDFADMKTLMKHFHLHVKAIIGPHGGALYHHLWTGPDTLVVEFQPISRPDLTFYESARLREQPYAVLMLDSLDDEHNMDVDIPAVIQILEDRLGSRATKNDTLRIVYDWEGEELHTAALE</sequence>
<evidence type="ECO:0000313" key="4">
    <source>
        <dbReference type="Proteomes" id="UP000249056"/>
    </source>
</evidence>
<protein>
    <recommendedName>
        <fullName evidence="2">Glycosyltransferase 61 catalytic domain-containing protein</fullName>
    </recommendedName>
</protein>
<organism evidence="3 4">
    <name type="scientific">Monilinia fructigena</name>
    <dbReference type="NCBI Taxonomy" id="38457"/>
    <lineage>
        <taxon>Eukaryota</taxon>
        <taxon>Fungi</taxon>
        <taxon>Dikarya</taxon>
        <taxon>Ascomycota</taxon>
        <taxon>Pezizomycotina</taxon>
        <taxon>Leotiomycetes</taxon>
        <taxon>Helotiales</taxon>
        <taxon>Sclerotiniaceae</taxon>
        <taxon>Monilinia</taxon>
    </lineage>
</organism>
<name>A0A395J6A9_9HELO</name>
<comment type="caution">
    <text evidence="3">The sequence shown here is derived from an EMBL/GenBank/DDBJ whole genome shotgun (WGS) entry which is preliminary data.</text>
</comment>
<proteinExistence type="predicted"/>
<gene>
    <name evidence="3" type="ORF">DID88_008755</name>
</gene>
<feature type="region of interest" description="Disordered" evidence="1">
    <location>
        <begin position="1"/>
        <end position="22"/>
    </location>
</feature>
<dbReference type="AlphaFoldDB" id="A0A395J6A9"/>
<keyword evidence="4" id="KW-1185">Reference proteome</keyword>
<dbReference type="OrthoDB" id="529273at2759"/>
<accession>A0A395J6A9</accession>
<evidence type="ECO:0000313" key="3">
    <source>
        <dbReference type="EMBL" id="RAL68032.1"/>
    </source>
</evidence>
<reference evidence="3 4" key="1">
    <citation type="submission" date="2018-06" db="EMBL/GenBank/DDBJ databases">
        <title>Genome Sequence of the Brown Rot Fungal Pathogen Monilinia fructigena.</title>
        <authorList>
            <person name="Landi L."/>
            <person name="De Miccolis Angelini R.M."/>
            <person name="Pollastro S."/>
            <person name="Abate D."/>
            <person name="Faretra F."/>
            <person name="Romanazzi G."/>
        </authorList>
    </citation>
    <scope>NUCLEOTIDE SEQUENCE [LARGE SCALE GENOMIC DNA]</scope>
    <source>
        <strain evidence="3 4">Mfrg269</strain>
    </source>
</reference>
<evidence type="ECO:0000259" key="2">
    <source>
        <dbReference type="Pfam" id="PF04577"/>
    </source>
</evidence>
<dbReference type="Proteomes" id="UP000249056">
    <property type="component" value="Unassembled WGS sequence"/>
</dbReference>
<dbReference type="InterPro" id="IPR049625">
    <property type="entry name" value="Glyco_transf_61_cat"/>
</dbReference>